<comment type="caution">
    <text evidence="9">The sequence shown here is derived from an EMBL/GenBank/DDBJ whole genome shotgun (WGS) entry which is preliminary data.</text>
</comment>
<feature type="transmembrane region" description="Helical" evidence="7">
    <location>
        <begin position="134"/>
        <end position="153"/>
    </location>
</feature>
<feature type="transmembrane region" description="Helical" evidence="7">
    <location>
        <begin position="12"/>
        <end position="34"/>
    </location>
</feature>
<comment type="similarity">
    <text evidence="7">Belongs to the binding-protein-dependent transport system permease family.</text>
</comment>
<dbReference type="EMBL" id="DXDX01000199">
    <property type="protein sequence ID" value="HIY22422.1"/>
    <property type="molecule type" value="Genomic_DNA"/>
</dbReference>
<feature type="transmembrane region" description="Helical" evidence="7">
    <location>
        <begin position="93"/>
        <end position="114"/>
    </location>
</feature>
<feature type="transmembrane region" description="Helical" evidence="7">
    <location>
        <begin position="54"/>
        <end position="81"/>
    </location>
</feature>
<comment type="subcellular location">
    <subcellularLocation>
        <location evidence="1 7">Cell membrane</location>
        <topology evidence="1 7">Multi-pass membrane protein</topology>
    </subcellularLocation>
</comment>
<evidence type="ECO:0000256" key="3">
    <source>
        <dbReference type="ARBA" id="ARBA00022475"/>
    </source>
</evidence>
<evidence type="ECO:0000313" key="9">
    <source>
        <dbReference type="EMBL" id="HIY22422.1"/>
    </source>
</evidence>
<organism evidence="9 10">
    <name type="scientific">Candidatus Flavonifractor merdigallinarum</name>
    <dbReference type="NCBI Taxonomy" id="2838589"/>
    <lineage>
        <taxon>Bacteria</taxon>
        <taxon>Bacillati</taxon>
        <taxon>Bacillota</taxon>
        <taxon>Clostridia</taxon>
        <taxon>Eubacteriales</taxon>
        <taxon>Oscillospiraceae</taxon>
        <taxon>Flavonifractor</taxon>
    </lineage>
</organism>
<evidence type="ECO:0000256" key="1">
    <source>
        <dbReference type="ARBA" id="ARBA00004651"/>
    </source>
</evidence>
<dbReference type="InterPro" id="IPR000515">
    <property type="entry name" value="MetI-like"/>
</dbReference>
<evidence type="ECO:0000256" key="6">
    <source>
        <dbReference type="ARBA" id="ARBA00023136"/>
    </source>
</evidence>
<sequence>MKSIRILSSRGVQLIAIVLLFYICTLPILGVIFYGVSAEGDPMTAKDYLRLLGLFRNSVCLSLAVTVLAVLLAILATFTLFRLRFRGRKVLRVLMLAPLVNPTFVGTLSFIMLFGKRGLITYRLLHLNVSPYGWQGVLILQVLSLTTIAYLVLSGAVGSTDVALEDAARNLGTPEGQIFWKVTLPMMLPEMTAGALLVFLASMADFTTPLVIGGNFRTLASDLYIQITGVYDMKLASITGIFLLVPCFLAFCLQQHLSRRRKYATDQSTGQSIEYDFVAPWVKGLLIAGTSLLILFFMTIVLLEAEGQKTEYQQENAGDPGQLHIVHPGNLDVEVA</sequence>
<proteinExistence type="inferred from homology"/>
<dbReference type="GO" id="GO:0005886">
    <property type="term" value="C:plasma membrane"/>
    <property type="evidence" value="ECO:0007669"/>
    <property type="project" value="UniProtKB-SubCell"/>
</dbReference>
<dbReference type="SUPFAM" id="SSF161098">
    <property type="entry name" value="MetI-like"/>
    <property type="match status" value="1"/>
</dbReference>
<dbReference type="CDD" id="cd06261">
    <property type="entry name" value="TM_PBP2"/>
    <property type="match status" value="1"/>
</dbReference>
<evidence type="ECO:0000256" key="4">
    <source>
        <dbReference type="ARBA" id="ARBA00022692"/>
    </source>
</evidence>
<evidence type="ECO:0000259" key="8">
    <source>
        <dbReference type="PROSITE" id="PS50928"/>
    </source>
</evidence>
<dbReference type="Pfam" id="PF00528">
    <property type="entry name" value="BPD_transp_1"/>
    <property type="match status" value="1"/>
</dbReference>
<protein>
    <submittedName>
        <fullName evidence="9">ABC transporter permease subunit</fullName>
    </submittedName>
</protein>
<dbReference type="Gene3D" id="1.10.3720.10">
    <property type="entry name" value="MetI-like"/>
    <property type="match status" value="1"/>
</dbReference>
<reference evidence="9" key="2">
    <citation type="submission" date="2021-04" db="EMBL/GenBank/DDBJ databases">
        <authorList>
            <person name="Gilroy R."/>
        </authorList>
    </citation>
    <scope>NUCLEOTIDE SEQUENCE</scope>
    <source>
        <strain evidence="9">ChiBcec16_6824</strain>
    </source>
</reference>
<name>A0A9D1YB60_9FIRM</name>
<accession>A0A9D1YB60</accession>
<keyword evidence="2 7" id="KW-0813">Transport</keyword>
<evidence type="ECO:0000256" key="5">
    <source>
        <dbReference type="ARBA" id="ARBA00022989"/>
    </source>
</evidence>
<dbReference type="InterPro" id="IPR035906">
    <property type="entry name" value="MetI-like_sf"/>
</dbReference>
<dbReference type="PROSITE" id="PS50928">
    <property type="entry name" value="ABC_TM1"/>
    <property type="match status" value="1"/>
</dbReference>
<feature type="domain" description="ABC transmembrane type-1" evidence="8">
    <location>
        <begin position="55"/>
        <end position="254"/>
    </location>
</feature>
<evidence type="ECO:0000256" key="2">
    <source>
        <dbReference type="ARBA" id="ARBA00022448"/>
    </source>
</evidence>
<keyword evidence="6 7" id="KW-0472">Membrane</keyword>
<gene>
    <name evidence="9" type="ORF">H9841_11055</name>
</gene>
<evidence type="ECO:0000256" key="7">
    <source>
        <dbReference type="RuleBase" id="RU363032"/>
    </source>
</evidence>
<dbReference type="Proteomes" id="UP000823868">
    <property type="component" value="Unassembled WGS sequence"/>
</dbReference>
<keyword evidence="5 7" id="KW-1133">Transmembrane helix</keyword>
<evidence type="ECO:0000313" key="10">
    <source>
        <dbReference type="Proteomes" id="UP000823868"/>
    </source>
</evidence>
<feature type="transmembrane region" description="Helical" evidence="7">
    <location>
        <begin position="193"/>
        <end position="213"/>
    </location>
</feature>
<keyword evidence="3" id="KW-1003">Cell membrane</keyword>
<dbReference type="PANTHER" id="PTHR30183:SF7">
    <property type="entry name" value="FERRIC TRANSPORT SYSTEM PERMEASE PROTEIN FBPB 1-RELATED"/>
    <property type="match status" value="1"/>
</dbReference>
<dbReference type="PANTHER" id="PTHR30183">
    <property type="entry name" value="MOLYBDENUM TRANSPORT SYSTEM PERMEASE PROTEIN MODB"/>
    <property type="match status" value="1"/>
</dbReference>
<feature type="transmembrane region" description="Helical" evidence="7">
    <location>
        <begin position="233"/>
        <end position="253"/>
    </location>
</feature>
<keyword evidence="4 7" id="KW-0812">Transmembrane</keyword>
<reference evidence="9" key="1">
    <citation type="journal article" date="2021" name="PeerJ">
        <title>Extensive microbial diversity within the chicken gut microbiome revealed by metagenomics and culture.</title>
        <authorList>
            <person name="Gilroy R."/>
            <person name="Ravi A."/>
            <person name="Getino M."/>
            <person name="Pursley I."/>
            <person name="Horton D.L."/>
            <person name="Alikhan N.F."/>
            <person name="Baker D."/>
            <person name="Gharbi K."/>
            <person name="Hall N."/>
            <person name="Watson M."/>
            <person name="Adriaenssens E.M."/>
            <person name="Foster-Nyarko E."/>
            <person name="Jarju S."/>
            <person name="Secka A."/>
            <person name="Antonio M."/>
            <person name="Oren A."/>
            <person name="Chaudhuri R.R."/>
            <person name="La Ragione R."/>
            <person name="Hildebrand F."/>
            <person name="Pallen M.J."/>
        </authorList>
    </citation>
    <scope>NUCLEOTIDE SEQUENCE</scope>
    <source>
        <strain evidence="9">ChiBcec16_6824</strain>
    </source>
</reference>
<dbReference type="GO" id="GO:0055085">
    <property type="term" value="P:transmembrane transport"/>
    <property type="evidence" value="ECO:0007669"/>
    <property type="project" value="InterPro"/>
</dbReference>
<dbReference type="AlphaFoldDB" id="A0A9D1YB60"/>
<feature type="transmembrane region" description="Helical" evidence="7">
    <location>
        <begin position="285"/>
        <end position="303"/>
    </location>
</feature>
<feature type="non-terminal residue" evidence="9">
    <location>
        <position position="336"/>
    </location>
</feature>